<dbReference type="AlphaFoldDB" id="A0A841CQQ6"/>
<dbReference type="GO" id="GO:0046872">
    <property type="term" value="F:metal ion binding"/>
    <property type="evidence" value="ECO:0007669"/>
    <property type="project" value="UniProtKB-KW"/>
</dbReference>
<accession>A0A841CQQ6</accession>
<keyword evidence="4 7" id="KW-0479">Metal-binding</keyword>
<feature type="binding site" evidence="7">
    <location>
        <position position="94"/>
    </location>
    <ligand>
        <name>Mg(2+)</name>
        <dbReference type="ChEBI" id="CHEBI:18420"/>
        <label>1</label>
        <note>catalytic</note>
    </ligand>
</feature>
<dbReference type="InterPro" id="IPR020550">
    <property type="entry name" value="Inositol_monophosphatase_CS"/>
</dbReference>
<dbReference type="Pfam" id="PF00459">
    <property type="entry name" value="Inositol_P"/>
    <property type="match status" value="1"/>
</dbReference>
<keyword evidence="5 8" id="KW-0378">Hydrolase</keyword>
<dbReference type="PANTHER" id="PTHR20854">
    <property type="entry name" value="INOSITOL MONOPHOSPHATASE"/>
    <property type="match status" value="1"/>
</dbReference>
<evidence type="ECO:0000256" key="4">
    <source>
        <dbReference type="ARBA" id="ARBA00022723"/>
    </source>
</evidence>
<dbReference type="Proteomes" id="UP000547510">
    <property type="component" value="Unassembled WGS sequence"/>
</dbReference>
<gene>
    <name evidence="9" type="ORF">FHS29_006673</name>
</gene>
<dbReference type="CDD" id="cd01639">
    <property type="entry name" value="IMPase"/>
    <property type="match status" value="1"/>
</dbReference>
<evidence type="ECO:0000256" key="6">
    <source>
        <dbReference type="ARBA" id="ARBA00022842"/>
    </source>
</evidence>
<sequence length="271" mass="28549">MTQEEQLQVDPRALVEVAVQVGREAGDLVRTMRAAAVPDVDTKSTITDVVTAADRASEQLVRRRLAELRPGEPVIGEEEGGDAVDGLTWVVDPIDGTVNYLYGIPHYSVSIAAQVDGVSVAAAVVEPASGRVWTAFDGGGAWLDGQRLAVSGATRLDVSLLGYGFAYRAERRQRQAETWARMATLLRDIRRAGAASLDLCAVAAGRLDAYAEHALGRWDWAAGALLAREAGAVVFLPGQAPELGADATFAAAPGIADALYAALVEHGFGKV</sequence>
<feature type="binding site" evidence="7">
    <location>
        <position position="77"/>
    </location>
    <ligand>
        <name>Mg(2+)</name>
        <dbReference type="ChEBI" id="CHEBI:18420"/>
        <label>1</label>
        <note>catalytic</note>
    </ligand>
</feature>
<dbReference type="PANTHER" id="PTHR20854:SF4">
    <property type="entry name" value="INOSITOL-1-MONOPHOSPHATASE-RELATED"/>
    <property type="match status" value="1"/>
</dbReference>
<dbReference type="PROSITE" id="PS00630">
    <property type="entry name" value="IMP_2"/>
    <property type="match status" value="1"/>
</dbReference>
<protein>
    <recommendedName>
        <fullName evidence="8">Inositol-1-monophosphatase</fullName>
        <ecNumber evidence="8">3.1.3.25</ecNumber>
    </recommendedName>
</protein>
<dbReference type="PROSITE" id="PS00629">
    <property type="entry name" value="IMP_1"/>
    <property type="match status" value="1"/>
</dbReference>
<evidence type="ECO:0000256" key="3">
    <source>
        <dbReference type="ARBA" id="ARBA00009759"/>
    </source>
</evidence>
<proteinExistence type="inferred from homology"/>
<organism evidence="9 10">
    <name type="scientific">Saccharothrix tamanrassetensis</name>
    <dbReference type="NCBI Taxonomy" id="1051531"/>
    <lineage>
        <taxon>Bacteria</taxon>
        <taxon>Bacillati</taxon>
        <taxon>Actinomycetota</taxon>
        <taxon>Actinomycetes</taxon>
        <taxon>Pseudonocardiales</taxon>
        <taxon>Pseudonocardiaceae</taxon>
        <taxon>Saccharothrix</taxon>
    </lineage>
</organism>
<evidence type="ECO:0000313" key="10">
    <source>
        <dbReference type="Proteomes" id="UP000547510"/>
    </source>
</evidence>
<dbReference type="GO" id="GO:0046854">
    <property type="term" value="P:phosphatidylinositol phosphate biosynthetic process"/>
    <property type="evidence" value="ECO:0007669"/>
    <property type="project" value="InterPro"/>
</dbReference>
<comment type="similarity">
    <text evidence="3 8">Belongs to the inositol monophosphatase superfamily.</text>
</comment>
<evidence type="ECO:0000256" key="8">
    <source>
        <dbReference type="RuleBase" id="RU364068"/>
    </source>
</evidence>
<dbReference type="GO" id="GO:0007165">
    <property type="term" value="P:signal transduction"/>
    <property type="evidence" value="ECO:0007669"/>
    <property type="project" value="TreeGrafter"/>
</dbReference>
<comment type="catalytic activity">
    <reaction evidence="1 8">
        <text>a myo-inositol phosphate + H2O = myo-inositol + phosphate</text>
        <dbReference type="Rhea" id="RHEA:24056"/>
        <dbReference type="ChEBI" id="CHEBI:15377"/>
        <dbReference type="ChEBI" id="CHEBI:17268"/>
        <dbReference type="ChEBI" id="CHEBI:43474"/>
        <dbReference type="ChEBI" id="CHEBI:84139"/>
        <dbReference type="EC" id="3.1.3.25"/>
    </reaction>
</comment>
<comment type="cofactor">
    <cofactor evidence="2 7 8">
        <name>Mg(2+)</name>
        <dbReference type="ChEBI" id="CHEBI:18420"/>
    </cofactor>
</comment>
<name>A0A841CQQ6_9PSEU</name>
<feature type="binding site" evidence="7">
    <location>
        <position position="92"/>
    </location>
    <ligand>
        <name>Mg(2+)</name>
        <dbReference type="ChEBI" id="CHEBI:18420"/>
        <label>1</label>
        <note>catalytic</note>
    </ligand>
</feature>
<dbReference type="Gene3D" id="3.30.540.10">
    <property type="entry name" value="Fructose-1,6-Bisphosphatase, subunit A, domain 1"/>
    <property type="match status" value="1"/>
</dbReference>
<evidence type="ECO:0000256" key="1">
    <source>
        <dbReference type="ARBA" id="ARBA00001033"/>
    </source>
</evidence>
<feature type="binding site" evidence="7">
    <location>
        <position position="219"/>
    </location>
    <ligand>
        <name>Mg(2+)</name>
        <dbReference type="ChEBI" id="CHEBI:18420"/>
        <label>1</label>
        <note>catalytic</note>
    </ligand>
</feature>
<comment type="caution">
    <text evidence="9">The sequence shown here is derived from an EMBL/GenBank/DDBJ whole genome shotgun (WGS) entry which is preliminary data.</text>
</comment>
<feature type="binding site" evidence="7">
    <location>
        <position position="95"/>
    </location>
    <ligand>
        <name>Mg(2+)</name>
        <dbReference type="ChEBI" id="CHEBI:18420"/>
        <label>1</label>
        <note>catalytic</note>
    </ligand>
</feature>
<dbReference type="Gene3D" id="3.40.190.80">
    <property type="match status" value="1"/>
</dbReference>
<dbReference type="EC" id="3.1.3.25" evidence="8"/>
<dbReference type="SUPFAM" id="SSF56655">
    <property type="entry name" value="Carbohydrate phosphatase"/>
    <property type="match status" value="1"/>
</dbReference>
<dbReference type="InterPro" id="IPR000760">
    <property type="entry name" value="Inositol_monophosphatase-like"/>
</dbReference>
<dbReference type="EMBL" id="JACHJN010000013">
    <property type="protein sequence ID" value="MBB5960051.1"/>
    <property type="molecule type" value="Genomic_DNA"/>
</dbReference>
<dbReference type="PRINTS" id="PR00377">
    <property type="entry name" value="IMPHPHTASES"/>
</dbReference>
<evidence type="ECO:0000256" key="7">
    <source>
        <dbReference type="PIRSR" id="PIRSR600760-2"/>
    </source>
</evidence>
<evidence type="ECO:0000256" key="2">
    <source>
        <dbReference type="ARBA" id="ARBA00001946"/>
    </source>
</evidence>
<dbReference type="InterPro" id="IPR020583">
    <property type="entry name" value="Inositol_monoP_metal-BS"/>
</dbReference>
<evidence type="ECO:0000256" key="5">
    <source>
        <dbReference type="ARBA" id="ARBA00022801"/>
    </source>
</evidence>
<dbReference type="GO" id="GO:0008934">
    <property type="term" value="F:inositol monophosphate 1-phosphatase activity"/>
    <property type="evidence" value="ECO:0007669"/>
    <property type="project" value="InterPro"/>
</dbReference>
<evidence type="ECO:0000313" key="9">
    <source>
        <dbReference type="EMBL" id="MBB5960051.1"/>
    </source>
</evidence>
<dbReference type="GO" id="GO:0006020">
    <property type="term" value="P:inositol metabolic process"/>
    <property type="evidence" value="ECO:0007669"/>
    <property type="project" value="TreeGrafter"/>
</dbReference>
<reference evidence="9 10" key="1">
    <citation type="submission" date="2020-08" db="EMBL/GenBank/DDBJ databases">
        <title>Genomic Encyclopedia of Type Strains, Phase III (KMG-III): the genomes of soil and plant-associated and newly described type strains.</title>
        <authorList>
            <person name="Whitman W."/>
        </authorList>
    </citation>
    <scope>NUCLEOTIDE SEQUENCE [LARGE SCALE GENOMIC DNA]</scope>
    <source>
        <strain evidence="9 10">CECT 8640</strain>
    </source>
</reference>
<keyword evidence="6 7" id="KW-0460">Magnesium</keyword>
<keyword evidence="10" id="KW-1185">Reference proteome</keyword>
<dbReference type="InterPro" id="IPR033942">
    <property type="entry name" value="IMPase"/>
</dbReference>